<sequence length="184" mass="19614">MTGEPQPYAAYERLIADLDAAKARYRLIEHAPEGRTEQVSALRGNAVAQAAKCLIVMVKVGKKQSRYVLAVVPGDARLDLQAVKALLGGTYVAFAATEKAEELAGSVTGTVLPFSYDPRLELVADPSLLDQPELFFNAGRLDRSVALNTEDYVRLASPRVAPITSDPAATSDPSVTGGQVVTSR</sequence>
<gene>
    <name evidence="3" type="ORF">HCN51_08130</name>
</gene>
<organism evidence="3 4">
    <name type="scientific">Nonomuraea composti</name>
    <dbReference type="NCBI Taxonomy" id="2720023"/>
    <lineage>
        <taxon>Bacteria</taxon>
        <taxon>Bacillati</taxon>
        <taxon>Actinomycetota</taxon>
        <taxon>Actinomycetes</taxon>
        <taxon>Streptosporangiales</taxon>
        <taxon>Streptosporangiaceae</taxon>
        <taxon>Nonomuraea</taxon>
    </lineage>
</organism>
<keyword evidence="4" id="KW-1185">Reference proteome</keyword>
<dbReference type="RefSeq" id="WP_168008329.1">
    <property type="nucleotide sequence ID" value="NZ_JAATEP010000004.1"/>
</dbReference>
<name>A0ABX1AWU7_9ACTN</name>
<dbReference type="InterPro" id="IPR007214">
    <property type="entry name" value="YbaK/aa-tRNA-synth-assoc-dom"/>
</dbReference>
<dbReference type="Pfam" id="PF04073">
    <property type="entry name" value="tRNA_edit"/>
    <property type="match status" value="1"/>
</dbReference>
<feature type="region of interest" description="Disordered" evidence="1">
    <location>
        <begin position="163"/>
        <end position="184"/>
    </location>
</feature>
<feature type="domain" description="YbaK/aminoacyl-tRNA synthetase-associated" evidence="2">
    <location>
        <begin position="35"/>
        <end position="155"/>
    </location>
</feature>
<protein>
    <submittedName>
        <fullName evidence="3">YbaK/prolyl-tRNA synthetase associated domain-containing protein</fullName>
    </submittedName>
</protein>
<comment type="caution">
    <text evidence="3">The sequence shown here is derived from an EMBL/GenBank/DDBJ whole genome shotgun (WGS) entry which is preliminary data.</text>
</comment>
<evidence type="ECO:0000313" key="4">
    <source>
        <dbReference type="Proteomes" id="UP000696294"/>
    </source>
</evidence>
<proteinExistence type="predicted"/>
<dbReference type="Gene3D" id="3.90.960.10">
    <property type="entry name" value="YbaK/aminoacyl-tRNA synthetase-associated domain"/>
    <property type="match status" value="1"/>
</dbReference>
<dbReference type="EMBL" id="JAATEP010000004">
    <property type="protein sequence ID" value="NJP89411.1"/>
    <property type="molecule type" value="Genomic_DNA"/>
</dbReference>
<dbReference type="SUPFAM" id="SSF55826">
    <property type="entry name" value="YbaK/ProRS associated domain"/>
    <property type="match status" value="1"/>
</dbReference>
<dbReference type="CDD" id="cd04336">
    <property type="entry name" value="YeaK"/>
    <property type="match status" value="1"/>
</dbReference>
<accession>A0ABX1AWU7</accession>
<evidence type="ECO:0000256" key="1">
    <source>
        <dbReference type="SAM" id="MobiDB-lite"/>
    </source>
</evidence>
<evidence type="ECO:0000313" key="3">
    <source>
        <dbReference type="EMBL" id="NJP89411.1"/>
    </source>
</evidence>
<dbReference type="PANTHER" id="PTHR30411">
    <property type="entry name" value="CYTOPLASMIC PROTEIN"/>
    <property type="match status" value="1"/>
</dbReference>
<reference evidence="3 4" key="1">
    <citation type="submission" date="2020-03" db="EMBL/GenBank/DDBJ databases">
        <title>WGS of actinomycetes isolated from Thailand.</title>
        <authorList>
            <person name="Thawai C."/>
        </authorList>
    </citation>
    <scope>NUCLEOTIDE SEQUENCE [LARGE SCALE GENOMIC DNA]</scope>
    <source>
        <strain evidence="3 4">FMUSA5-5</strain>
    </source>
</reference>
<dbReference type="Proteomes" id="UP000696294">
    <property type="component" value="Unassembled WGS sequence"/>
</dbReference>
<feature type="compositionally biased region" description="Polar residues" evidence="1">
    <location>
        <begin position="167"/>
        <end position="184"/>
    </location>
</feature>
<dbReference type="InterPro" id="IPR036754">
    <property type="entry name" value="YbaK/aa-tRNA-synt-asso_dom_sf"/>
</dbReference>
<dbReference type="InterPro" id="IPR044786">
    <property type="entry name" value="PROXY"/>
</dbReference>
<evidence type="ECO:0000259" key="2">
    <source>
        <dbReference type="Pfam" id="PF04073"/>
    </source>
</evidence>
<dbReference type="PANTHER" id="PTHR30411:SF9">
    <property type="entry name" value="MULTIFUNCTIONAL SER_THR-TRNA DEACYLASE PROXP-Y"/>
    <property type="match status" value="1"/>
</dbReference>